<dbReference type="OrthoDB" id="9022717at2"/>
<keyword evidence="8" id="KW-0028">Amino-acid biosynthesis</keyword>
<evidence type="ECO:0000256" key="10">
    <source>
        <dbReference type="ARBA" id="ARBA00022857"/>
    </source>
</evidence>
<dbReference type="GO" id="GO:0009089">
    <property type="term" value="P:lysine biosynthetic process via diaminopimelate"/>
    <property type="evidence" value="ECO:0007669"/>
    <property type="project" value="UniProtKB-UniRule"/>
</dbReference>
<dbReference type="NCBIfam" id="NF005144">
    <property type="entry name" value="PRK06598.1"/>
    <property type="match status" value="1"/>
</dbReference>
<dbReference type="InterPro" id="IPR011534">
    <property type="entry name" value="Asp_ADH_gamma-type"/>
</dbReference>
<dbReference type="PANTHER" id="PTHR46278:SF4">
    <property type="entry name" value="ASPARTATE-SEMIALDEHYDE DEHYDROGENASE"/>
    <property type="match status" value="1"/>
</dbReference>
<reference evidence="19 20" key="1">
    <citation type="submission" date="2019-01" db="EMBL/GenBank/DDBJ databases">
        <title>Genomic insights into a novel species Rhodoferax sp.</title>
        <authorList>
            <person name="Jin L."/>
        </authorList>
    </citation>
    <scope>NUCLEOTIDE SEQUENCE [LARGE SCALE GENOMIC DNA]</scope>
    <source>
        <strain evidence="19 20">CHu59-6-5</strain>
    </source>
</reference>
<protein>
    <recommendedName>
        <fullName evidence="7 16">Aspartate-semialdehyde dehydrogenase</fullName>
        <ecNumber evidence="7 16">1.2.1.11</ecNumber>
    </recommendedName>
</protein>
<evidence type="ECO:0000256" key="9">
    <source>
        <dbReference type="ARBA" id="ARBA00022697"/>
    </source>
</evidence>
<dbReference type="AlphaFoldDB" id="A0A515DEN4"/>
<dbReference type="EC" id="1.2.1.11" evidence="7 16"/>
<sequence>MKVGNLVGLVGWRGMVGSVLLDRMQAEGDFGLIEPVFFSTSNAGGKAPAQAKNESTLKDAHDIAALKKCDIIITAQGGDYTAEIFPKLRAAGWNGHWIDAASTLRMKDDAIIILDPVNLPVIKSALARGGQNWIGGNCTVSCMLMGVGALYKAGLVEWMTAMTYQAASGGGAQHMRELLTQFGTLNHEVRALLDDPKSAILEIDRKILARQQSLSAAETAHFGVPLAGSLIPWIDKDLGIGKNPDDAEWGMSKEEWKAGAETNKILGQGAAFGTPHTPVDGFCVRIGAMRCHSQALTFKLKKDVPTADIEALIAADNAWVKVVPNTREATIHDLTPVAVTGTLGIPVGRIRKLAMGPEYVGAFTVGDQLLWGAAEPLRRMLRILLDA</sequence>
<accession>A0A515DEN4</accession>
<evidence type="ECO:0000256" key="7">
    <source>
        <dbReference type="ARBA" id="ARBA00013120"/>
    </source>
</evidence>
<dbReference type="InterPro" id="IPR000534">
    <property type="entry name" value="Semialdehyde_DH_NAD-bd"/>
</dbReference>
<dbReference type="GO" id="GO:0019877">
    <property type="term" value="P:diaminopimelate biosynthetic process"/>
    <property type="evidence" value="ECO:0007669"/>
    <property type="project" value="UniProtKB-KW"/>
</dbReference>
<proteinExistence type="inferred from homology"/>
<feature type="active site" description="Proton acceptor" evidence="17">
    <location>
        <position position="292"/>
    </location>
</feature>
<evidence type="ECO:0000256" key="17">
    <source>
        <dbReference type="PIRSR" id="PIRSR000148-1"/>
    </source>
</evidence>
<evidence type="ECO:0000256" key="4">
    <source>
        <dbReference type="ARBA" id="ARBA00005097"/>
    </source>
</evidence>
<keyword evidence="20" id="KW-1185">Reference proteome</keyword>
<dbReference type="KEGG" id="rhf:EUB48_17350"/>
<evidence type="ECO:0000256" key="16">
    <source>
        <dbReference type="NCBIfam" id="TIGR01745"/>
    </source>
</evidence>
<evidence type="ECO:0000256" key="2">
    <source>
        <dbReference type="ARBA" id="ARBA00005021"/>
    </source>
</evidence>
<dbReference type="GO" id="GO:0004073">
    <property type="term" value="F:aspartate-semialdehyde dehydrogenase activity"/>
    <property type="evidence" value="ECO:0007669"/>
    <property type="project" value="UniProtKB-UniRule"/>
</dbReference>
<evidence type="ECO:0000256" key="6">
    <source>
        <dbReference type="ARBA" id="ARBA00011738"/>
    </source>
</evidence>
<dbReference type="PIRSF" id="PIRSF000148">
    <property type="entry name" value="ASA_dh"/>
    <property type="match status" value="1"/>
</dbReference>
<evidence type="ECO:0000313" key="20">
    <source>
        <dbReference type="Proteomes" id="UP000316798"/>
    </source>
</evidence>
<dbReference type="UniPathway" id="UPA00034">
    <property type="reaction ID" value="UER00016"/>
</dbReference>
<dbReference type="GO" id="GO:0009086">
    <property type="term" value="P:methionine biosynthetic process"/>
    <property type="evidence" value="ECO:0007669"/>
    <property type="project" value="UniProtKB-KW"/>
</dbReference>
<gene>
    <name evidence="19" type="primary">asd</name>
    <name evidence="19" type="ORF">EUB48_17350</name>
</gene>
<dbReference type="CDD" id="cd02314">
    <property type="entry name" value="VcASADH1_like_N"/>
    <property type="match status" value="1"/>
</dbReference>
<dbReference type="UniPathway" id="UPA00051">
    <property type="reaction ID" value="UER00464"/>
</dbReference>
<keyword evidence="14" id="KW-0486">Methionine biosynthesis</keyword>
<comment type="pathway">
    <text evidence="2">Amino-acid biosynthesis; L-methionine biosynthesis via de novo pathway; L-homoserine from L-aspartate: step 2/3.</text>
</comment>
<dbReference type="UniPathway" id="UPA00050">
    <property type="reaction ID" value="UER00463"/>
</dbReference>
<evidence type="ECO:0000256" key="5">
    <source>
        <dbReference type="ARBA" id="ARBA00010584"/>
    </source>
</evidence>
<comment type="pathway">
    <text evidence="3">Amino-acid biosynthesis; L-lysine biosynthesis via DAP pathway; (S)-tetrahydrodipicolinate from L-aspartate: step 2/4.</text>
</comment>
<dbReference type="GO" id="GO:0046983">
    <property type="term" value="F:protein dimerization activity"/>
    <property type="evidence" value="ECO:0007669"/>
    <property type="project" value="InterPro"/>
</dbReference>
<keyword evidence="10" id="KW-0521">NADP</keyword>
<evidence type="ECO:0000256" key="14">
    <source>
        <dbReference type="ARBA" id="ARBA00023167"/>
    </source>
</evidence>
<evidence type="ECO:0000256" key="12">
    <source>
        <dbReference type="ARBA" id="ARBA00023002"/>
    </source>
</evidence>
<feature type="active site" description="Acyl-thioester intermediate" evidence="17">
    <location>
        <position position="138"/>
    </location>
</feature>
<organism evidence="19 20">
    <name type="scientific">Rhodoferax sediminis</name>
    <dbReference type="NCBI Taxonomy" id="2509614"/>
    <lineage>
        <taxon>Bacteria</taxon>
        <taxon>Pseudomonadati</taxon>
        <taxon>Pseudomonadota</taxon>
        <taxon>Betaproteobacteria</taxon>
        <taxon>Burkholderiales</taxon>
        <taxon>Comamonadaceae</taxon>
        <taxon>Rhodoferax</taxon>
    </lineage>
</organism>
<dbReference type="SUPFAM" id="SSF51735">
    <property type="entry name" value="NAD(P)-binding Rossmann-fold domains"/>
    <property type="match status" value="1"/>
</dbReference>
<keyword evidence="13" id="KW-0457">Lysine biosynthesis</keyword>
<comment type="catalytic activity">
    <reaction evidence="15">
        <text>L-aspartate 4-semialdehyde + phosphate + NADP(+) = 4-phospho-L-aspartate + NADPH + H(+)</text>
        <dbReference type="Rhea" id="RHEA:24284"/>
        <dbReference type="ChEBI" id="CHEBI:15378"/>
        <dbReference type="ChEBI" id="CHEBI:43474"/>
        <dbReference type="ChEBI" id="CHEBI:57535"/>
        <dbReference type="ChEBI" id="CHEBI:57783"/>
        <dbReference type="ChEBI" id="CHEBI:58349"/>
        <dbReference type="ChEBI" id="CHEBI:537519"/>
        <dbReference type="EC" id="1.2.1.11"/>
    </reaction>
</comment>
<dbReference type="Gene3D" id="3.40.50.720">
    <property type="entry name" value="NAD(P)-binding Rossmann-like Domain"/>
    <property type="match status" value="1"/>
</dbReference>
<dbReference type="Gene3D" id="3.30.360.10">
    <property type="entry name" value="Dihydrodipicolinate Reductase, domain 2"/>
    <property type="match status" value="1"/>
</dbReference>
<dbReference type="GO" id="GO:0051287">
    <property type="term" value="F:NAD binding"/>
    <property type="evidence" value="ECO:0007669"/>
    <property type="project" value="InterPro"/>
</dbReference>
<dbReference type="InterPro" id="IPR036291">
    <property type="entry name" value="NAD(P)-bd_dom_sf"/>
</dbReference>
<dbReference type="Pfam" id="PF01118">
    <property type="entry name" value="Semialdhyde_dh"/>
    <property type="match status" value="1"/>
</dbReference>
<evidence type="ECO:0000256" key="13">
    <source>
        <dbReference type="ARBA" id="ARBA00023154"/>
    </source>
</evidence>
<dbReference type="RefSeq" id="WP_142820293.1">
    <property type="nucleotide sequence ID" value="NZ_CP035503.1"/>
</dbReference>
<dbReference type="GO" id="GO:0009097">
    <property type="term" value="P:isoleucine biosynthetic process"/>
    <property type="evidence" value="ECO:0007669"/>
    <property type="project" value="InterPro"/>
</dbReference>
<comment type="subunit">
    <text evidence="6">Homodimer.</text>
</comment>
<dbReference type="Proteomes" id="UP000316798">
    <property type="component" value="Chromosome"/>
</dbReference>
<evidence type="ECO:0000256" key="1">
    <source>
        <dbReference type="ARBA" id="ARBA00002492"/>
    </source>
</evidence>
<evidence type="ECO:0000256" key="15">
    <source>
        <dbReference type="ARBA" id="ARBA00047891"/>
    </source>
</evidence>
<dbReference type="PROSITE" id="PS01103">
    <property type="entry name" value="ASD"/>
    <property type="match status" value="1"/>
</dbReference>
<dbReference type="EMBL" id="CP035503">
    <property type="protein sequence ID" value="QDL38855.1"/>
    <property type="molecule type" value="Genomic_DNA"/>
</dbReference>
<dbReference type="InterPro" id="IPR000319">
    <property type="entry name" value="Asp-semialdehyde_DH_CS"/>
</dbReference>
<evidence type="ECO:0000313" key="19">
    <source>
        <dbReference type="EMBL" id="QDL38855.1"/>
    </source>
</evidence>
<name>A0A515DEN4_9BURK</name>
<keyword evidence="11" id="KW-0220">Diaminopimelate biosynthesis</keyword>
<dbReference type="SMART" id="SM00859">
    <property type="entry name" value="Semialdhyde_dh"/>
    <property type="match status" value="1"/>
</dbReference>
<evidence type="ECO:0000256" key="3">
    <source>
        <dbReference type="ARBA" id="ARBA00005076"/>
    </source>
</evidence>
<keyword evidence="9" id="KW-0791">Threonine biosynthesis</keyword>
<keyword evidence="12 19" id="KW-0560">Oxidoreductase</keyword>
<dbReference type="Pfam" id="PF02774">
    <property type="entry name" value="Semialdhyde_dhC"/>
    <property type="match status" value="1"/>
</dbReference>
<dbReference type="GO" id="GO:0009088">
    <property type="term" value="P:threonine biosynthetic process"/>
    <property type="evidence" value="ECO:0007669"/>
    <property type="project" value="UniProtKB-UniPathway"/>
</dbReference>
<dbReference type="GO" id="GO:0050661">
    <property type="term" value="F:NADP binding"/>
    <property type="evidence" value="ECO:0007669"/>
    <property type="project" value="InterPro"/>
</dbReference>
<comment type="similarity">
    <text evidence="5">Belongs to the aspartate-semialdehyde dehydrogenase family.</text>
</comment>
<comment type="function">
    <text evidence="1">Catalyzes the NADPH-dependent formation of L-aspartate-semialdehyde (L-ASA) by the reductive dephosphorylation of L-aspartyl-4-phosphate.</text>
</comment>
<dbReference type="NCBIfam" id="TIGR01745">
    <property type="entry name" value="asd_gamma"/>
    <property type="match status" value="1"/>
</dbReference>
<dbReference type="CDD" id="cd23938">
    <property type="entry name" value="ASADH_C_bac_like"/>
    <property type="match status" value="1"/>
</dbReference>
<evidence type="ECO:0000256" key="8">
    <source>
        <dbReference type="ARBA" id="ARBA00022605"/>
    </source>
</evidence>
<comment type="pathway">
    <text evidence="4">Amino-acid biosynthesis; L-threonine biosynthesis; L-threonine from L-aspartate: step 2/5.</text>
</comment>
<evidence type="ECO:0000256" key="11">
    <source>
        <dbReference type="ARBA" id="ARBA00022915"/>
    </source>
</evidence>
<feature type="domain" description="Semialdehyde dehydrogenase NAD-binding" evidence="18">
    <location>
        <begin position="6"/>
        <end position="125"/>
    </location>
</feature>
<evidence type="ECO:0000259" key="18">
    <source>
        <dbReference type="SMART" id="SM00859"/>
    </source>
</evidence>
<dbReference type="PANTHER" id="PTHR46278">
    <property type="entry name" value="DEHYDROGENASE, PUTATIVE-RELATED"/>
    <property type="match status" value="1"/>
</dbReference>
<dbReference type="InterPro" id="IPR012280">
    <property type="entry name" value="Semialdhyde_DH_dimer_dom"/>
</dbReference>
<dbReference type="SUPFAM" id="SSF55347">
    <property type="entry name" value="Glyceraldehyde-3-phosphate dehydrogenase-like, C-terminal domain"/>
    <property type="match status" value="1"/>
</dbReference>